<feature type="region of interest" description="Disordered" evidence="2">
    <location>
        <begin position="845"/>
        <end position="875"/>
    </location>
</feature>
<dbReference type="PANTHER" id="PTHR10039:SF5">
    <property type="entry name" value="NACHT DOMAIN-CONTAINING PROTEIN"/>
    <property type="match status" value="1"/>
</dbReference>
<dbReference type="Pfam" id="PF24883">
    <property type="entry name" value="NPHP3_N"/>
    <property type="match status" value="1"/>
</dbReference>
<dbReference type="EMBL" id="JAAOAM010000243">
    <property type="protein sequence ID" value="KAF5536867.1"/>
    <property type="molecule type" value="Genomic_DNA"/>
</dbReference>
<dbReference type="PANTHER" id="PTHR10039">
    <property type="entry name" value="AMELOGENIN"/>
    <property type="match status" value="1"/>
</dbReference>
<feature type="domain" description="C2H2-type zinc finger ascomycetes" evidence="3">
    <location>
        <begin position="1143"/>
        <end position="1168"/>
    </location>
</feature>
<proteinExistence type="predicted"/>
<name>A0A8H5IH53_9HYPO</name>
<protein>
    <recommendedName>
        <fullName evidence="7">NACHT domain-containing protein</fullName>
    </recommendedName>
</protein>
<dbReference type="SUPFAM" id="SSF52540">
    <property type="entry name" value="P-loop containing nucleoside triphosphate hydrolases"/>
    <property type="match status" value="1"/>
</dbReference>
<dbReference type="SUPFAM" id="SSF53474">
    <property type="entry name" value="alpha/beta-Hydrolases"/>
    <property type="match status" value="1"/>
</dbReference>
<evidence type="ECO:0000259" key="4">
    <source>
        <dbReference type="Pfam" id="PF24883"/>
    </source>
</evidence>
<feature type="region of interest" description="Disordered" evidence="2">
    <location>
        <begin position="1034"/>
        <end position="1106"/>
    </location>
</feature>
<reference evidence="5 6" key="1">
    <citation type="submission" date="2020-05" db="EMBL/GenBank/DDBJ databases">
        <title>Identification and distribution of gene clusters putatively required for synthesis of sphingolipid metabolism inhibitors in phylogenetically diverse species of the filamentous fungus Fusarium.</title>
        <authorList>
            <person name="Kim H.-S."/>
            <person name="Busman M."/>
            <person name="Brown D.W."/>
            <person name="Divon H."/>
            <person name="Uhlig S."/>
            <person name="Proctor R.H."/>
        </authorList>
    </citation>
    <scope>NUCLEOTIDE SEQUENCE [LARGE SCALE GENOMIC DNA]</scope>
    <source>
        <strain evidence="5 6">NRRL 53147</strain>
    </source>
</reference>
<organism evidence="5 6">
    <name type="scientific">Fusarium mexicanum</name>
    <dbReference type="NCBI Taxonomy" id="751941"/>
    <lineage>
        <taxon>Eukaryota</taxon>
        <taxon>Fungi</taxon>
        <taxon>Dikarya</taxon>
        <taxon>Ascomycota</taxon>
        <taxon>Pezizomycotina</taxon>
        <taxon>Sordariomycetes</taxon>
        <taxon>Hypocreomycetidae</taxon>
        <taxon>Hypocreales</taxon>
        <taxon>Nectriaceae</taxon>
        <taxon>Fusarium</taxon>
        <taxon>Fusarium fujikuroi species complex</taxon>
    </lineage>
</organism>
<evidence type="ECO:0000256" key="1">
    <source>
        <dbReference type="ARBA" id="ARBA00022737"/>
    </source>
</evidence>
<dbReference type="InterPro" id="IPR057026">
    <property type="entry name" value="Znf-C2H2_ascomycetes"/>
</dbReference>
<feature type="domain" description="Nephrocystin 3-like N-terminal" evidence="4">
    <location>
        <begin position="392"/>
        <end position="576"/>
    </location>
</feature>
<dbReference type="InterPro" id="IPR027417">
    <property type="entry name" value="P-loop_NTPase"/>
</dbReference>
<feature type="compositionally biased region" description="Polar residues" evidence="2">
    <location>
        <begin position="38"/>
        <end position="56"/>
    </location>
</feature>
<accession>A0A8H5IH53</accession>
<evidence type="ECO:0000313" key="5">
    <source>
        <dbReference type="EMBL" id="KAF5536867.1"/>
    </source>
</evidence>
<feature type="compositionally biased region" description="Polar residues" evidence="2">
    <location>
        <begin position="855"/>
        <end position="871"/>
    </location>
</feature>
<evidence type="ECO:0008006" key="7">
    <source>
        <dbReference type="Google" id="ProtNLM"/>
    </source>
</evidence>
<evidence type="ECO:0000259" key="3">
    <source>
        <dbReference type="Pfam" id="PF24537"/>
    </source>
</evidence>
<comment type="caution">
    <text evidence="5">The sequence shown here is derived from an EMBL/GenBank/DDBJ whole genome shotgun (WGS) entry which is preliminary data.</text>
</comment>
<keyword evidence="1" id="KW-0677">Repeat</keyword>
<dbReference type="Gene3D" id="3.40.50.300">
    <property type="entry name" value="P-loop containing nucleotide triphosphate hydrolases"/>
    <property type="match status" value="1"/>
</dbReference>
<gene>
    <name evidence="5" type="ORF">FMEXI_10162</name>
</gene>
<dbReference type="Proteomes" id="UP000522262">
    <property type="component" value="Unassembled WGS sequence"/>
</dbReference>
<feature type="region of interest" description="Disordered" evidence="2">
    <location>
        <begin position="36"/>
        <end position="68"/>
    </location>
</feature>
<dbReference type="InterPro" id="IPR029058">
    <property type="entry name" value="AB_hydrolase_fold"/>
</dbReference>
<evidence type="ECO:0000313" key="6">
    <source>
        <dbReference type="Proteomes" id="UP000522262"/>
    </source>
</evidence>
<evidence type="ECO:0000256" key="2">
    <source>
        <dbReference type="SAM" id="MobiDB-lite"/>
    </source>
</evidence>
<dbReference type="Pfam" id="PF24537">
    <property type="entry name" value="zf-C2H2_fungi"/>
    <property type="match status" value="1"/>
</dbReference>
<keyword evidence="6" id="KW-1185">Reference proteome</keyword>
<dbReference type="Gene3D" id="3.40.50.1820">
    <property type="entry name" value="alpha/beta hydrolase"/>
    <property type="match status" value="1"/>
</dbReference>
<dbReference type="AlphaFoldDB" id="A0A8H5IH53"/>
<dbReference type="InterPro" id="IPR056884">
    <property type="entry name" value="NPHP3-like_N"/>
</dbReference>
<sequence>MGSPIRDTGISIAYEPENSSPVVDILFVHGLGGHPRKTWTSSKRAASTPELSSASESLRKNLRKNSHKSALGRALSQLHRMTRNTAAEARPETLHDDADPAVVFWPVDLLSRDFPDSRILVFGYDSKITKYLTGSVSENSVFSHAKDLLFALGLERPLDRPLICVAHSLGGIIFKEMLSRASSSTRYEHQNILESVEAVIFLGTPHRGSVDIATKGEVARSLLSALGVATTPVILDSLGLKNTDLERAQEEFSRLWHISNFRVKTFQEGLILPKLGKKVVPEYSSLIGNHQEHAETLQADHLEMCRYSGKDDPNYRKVAGEIRSTYLLITASKRQESTGHWVAKAYSPVPSVGVPQYPGDDFHNQASKICLQSLWFPAINRRYEALGSPAEQTCHWLSDNERFQDWLSRRNQEISQGLIWIYGKPGSGKSMLMGEAFRRVTQREEKASTPFQTAAFFFNGKGDELEHSTVGLFRSLIYQLCSKYPPFLQSFQDIWDAKVKTGCFMAPEAIAWQEAELKTAFEKIILQKTSSKVLLFIDALDECDSSSVRQVAYFWRKITKSAFASGIDLNVCLSSRHSPSLTVSNCPAIAMEQHNSHDISTHLKQRIEIGIGIQNTQWQILEEKIREMSDGMFLWVDLVIDDLLRSWDEGRSLEYLTKRVENTPQALETLFSEMLSHLTPEGKRIAVKLFQWATLSTKPLRLHEWHHVMGFIRHPTPKSLAEWRASDYFTATDEQLVKQIKTLSMGLIEVTGAIEVPPHDSGSDISSVGVDAGSLTLEYGGTRIVQVIHESVRDFFLRGNGFSILDSSLSTHAIGTGHLSIMATCLDYINIGELDALVKARQRVTHQGKDEDEGQSPTSLAGSNSDCSPSLCSVEREEYPPQGIISLPLRRKRTPEDDRRPEQIIADFPESYQFMAVRQWLEQSRNSTAESDLLLKAPRAAYSDYSDTFASQILEDHPALLSYATFALFEHARLADIDGDDITPILDRLNDESTWARWKSLREDVPEGVELLDFLDDLGLVSWISAFHDRFSRGQKRRKSSPPSEIGTRRRSLSSNHQLSGDDKPRSAFPRPILLPQVESQENPPPFGPPRWRGESPQSLNRVPRRQGSIASFGSASSHDGYGQHSPKFESLRPVVSKDLRTGKVTGFFMCECCPKKPKRFDTVEELK</sequence>